<organism evidence="1 2">
    <name type="scientific">Petrimonas mucosa</name>
    <dbReference type="NCBI Taxonomy" id="1642646"/>
    <lineage>
        <taxon>Bacteria</taxon>
        <taxon>Pseudomonadati</taxon>
        <taxon>Bacteroidota</taxon>
        <taxon>Bacteroidia</taxon>
        <taxon>Bacteroidales</taxon>
        <taxon>Dysgonomonadaceae</taxon>
        <taxon>Petrimonas</taxon>
    </lineage>
</organism>
<proteinExistence type="predicted"/>
<name>A0A1G4G8H1_9BACT</name>
<keyword evidence="2" id="KW-1185">Reference proteome</keyword>
<dbReference type="Proteomes" id="UP000178485">
    <property type="component" value="Chromosome i"/>
</dbReference>
<dbReference type="KEGG" id="pmuc:ING2E5A_2004"/>
<evidence type="ECO:0000313" key="1">
    <source>
        <dbReference type="EMBL" id="SCM58820.1"/>
    </source>
</evidence>
<evidence type="ECO:0008006" key="3">
    <source>
        <dbReference type="Google" id="ProtNLM"/>
    </source>
</evidence>
<gene>
    <name evidence="1" type="ORF">ING2E5A_2004</name>
</gene>
<reference evidence="1 2" key="1">
    <citation type="submission" date="2016-08" db="EMBL/GenBank/DDBJ databases">
        <authorList>
            <person name="Seilhamer J.J."/>
        </authorList>
    </citation>
    <scope>NUCLEOTIDE SEQUENCE [LARGE SCALE GENOMIC DNA]</scope>
    <source>
        <strain evidence="1">ING2-E5A</strain>
    </source>
</reference>
<dbReference type="EMBL" id="LT608328">
    <property type="protein sequence ID" value="SCM58820.1"/>
    <property type="molecule type" value="Genomic_DNA"/>
</dbReference>
<evidence type="ECO:0000313" key="2">
    <source>
        <dbReference type="Proteomes" id="UP000178485"/>
    </source>
</evidence>
<dbReference type="RefSeq" id="WP_071137223.1">
    <property type="nucleotide sequence ID" value="NZ_LT608328.1"/>
</dbReference>
<dbReference type="AlphaFoldDB" id="A0A1G4G8H1"/>
<sequence>MNDDLPEFWSFNRSRDESLIRTEDLQWRGPFSWIGFGQNNKLQPTPNVSGVYLFTFEYRDGYILRSVGITNSMKRRFSQHTREYLEGNYTILDVEYAKVGIRKEIWHGWGYAKRHRDEFLKHKNYQYFGKYSINQLKFNDLHNIV</sequence>
<accession>A0A1G4G8H1</accession>
<dbReference type="STRING" id="1642646.ING2E5A_2004"/>
<protein>
    <recommendedName>
        <fullName evidence="3">GIY-YIG domain-containing protein</fullName>
    </recommendedName>
</protein>